<accession>A0AAD4J142</accession>
<dbReference type="GO" id="GO:0046983">
    <property type="term" value="F:protein dimerization activity"/>
    <property type="evidence" value="ECO:0007669"/>
    <property type="project" value="InterPro"/>
</dbReference>
<evidence type="ECO:0000256" key="1">
    <source>
        <dbReference type="ARBA" id="ARBA00022603"/>
    </source>
</evidence>
<keyword evidence="9" id="KW-1185">Reference proteome</keyword>
<evidence type="ECO:0000256" key="3">
    <source>
        <dbReference type="ARBA" id="ARBA00022691"/>
    </source>
</evidence>
<feature type="active site" description="Proton acceptor" evidence="5">
    <location>
        <position position="264"/>
    </location>
</feature>
<comment type="similarity">
    <text evidence="4">Belongs to the class I-like SAM-binding methyltransferase superfamily. Cation-independent O-methyltransferase family. COMT subfamily.</text>
</comment>
<dbReference type="EMBL" id="SDAM02000179">
    <property type="protein sequence ID" value="KAH6825196.1"/>
    <property type="molecule type" value="Genomic_DNA"/>
</dbReference>
<reference evidence="8 9" key="1">
    <citation type="journal article" date="2021" name="Nat. Commun.">
        <title>Incipient diploidization of the medicinal plant Perilla within 10,000 years.</title>
        <authorList>
            <person name="Zhang Y."/>
            <person name="Shen Q."/>
            <person name="Leng L."/>
            <person name="Zhang D."/>
            <person name="Chen S."/>
            <person name="Shi Y."/>
            <person name="Ning Z."/>
            <person name="Chen S."/>
        </authorList>
    </citation>
    <scope>NUCLEOTIDE SEQUENCE [LARGE SCALE GENOMIC DNA]</scope>
    <source>
        <strain evidence="9">cv. PC099</strain>
    </source>
</reference>
<evidence type="ECO:0000313" key="9">
    <source>
        <dbReference type="Proteomes" id="UP001190926"/>
    </source>
</evidence>
<comment type="caution">
    <text evidence="8">The sequence shown here is derived from an EMBL/GenBank/DDBJ whole genome shotgun (WGS) entry which is preliminary data.</text>
</comment>
<keyword evidence="3" id="KW-0949">S-adenosyl-L-methionine</keyword>
<evidence type="ECO:0000259" key="6">
    <source>
        <dbReference type="Pfam" id="PF00891"/>
    </source>
</evidence>
<protein>
    <submittedName>
        <fullName evidence="8">Uncharacterized protein</fullName>
    </submittedName>
</protein>
<dbReference type="GO" id="GO:0032259">
    <property type="term" value="P:methylation"/>
    <property type="evidence" value="ECO:0007669"/>
    <property type="project" value="UniProtKB-KW"/>
</dbReference>
<dbReference type="CDD" id="cd02440">
    <property type="entry name" value="AdoMet_MTases"/>
    <property type="match status" value="1"/>
</dbReference>
<evidence type="ECO:0000259" key="7">
    <source>
        <dbReference type="Pfam" id="PF08100"/>
    </source>
</evidence>
<dbReference type="PIRSF" id="PIRSF005739">
    <property type="entry name" value="O-mtase"/>
    <property type="match status" value="1"/>
</dbReference>
<dbReference type="InterPro" id="IPR012967">
    <property type="entry name" value="COMT_dimerisation"/>
</dbReference>
<dbReference type="Pfam" id="PF00891">
    <property type="entry name" value="Methyltransf_2"/>
    <property type="match status" value="1"/>
</dbReference>
<dbReference type="SUPFAM" id="SSF53335">
    <property type="entry name" value="S-adenosyl-L-methionine-dependent methyltransferases"/>
    <property type="match status" value="1"/>
</dbReference>
<dbReference type="FunFam" id="3.40.50.150:FF:000057">
    <property type="entry name" value="O-methyltransferase ZRP4"/>
    <property type="match status" value="1"/>
</dbReference>
<dbReference type="GO" id="GO:0008171">
    <property type="term" value="F:O-methyltransferase activity"/>
    <property type="evidence" value="ECO:0007669"/>
    <property type="project" value="InterPro"/>
</dbReference>
<dbReference type="SUPFAM" id="SSF46785">
    <property type="entry name" value="Winged helix' DNA-binding domain"/>
    <property type="match status" value="1"/>
</dbReference>
<dbReference type="InterPro" id="IPR029063">
    <property type="entry name" value="SAM-dependent_MTases_sf"/>
</dbReference>
<evidence type="ECO:0000313" key="8">
    <source>
        <dbReference type="EMBL" id="KAH6825196.1"/>
    </source>
</evidence>
<keyword evidence="1" id="KW-0489">Methyltransferase</keyword>
<dbReference type="GO" id="GO:0008757">
    <property type="term" value="F:S-adenosylmethionine-dependent methyltransferase activity"/>
    <property type="evidence" value="ECO:0007669"/>
    <property type="project" value="UniProtKB-ARBA"/>
</dbReference>
<dbReference type="PANTHER" id="PTHR11746">
    <property type="entry name" value="O-METHYLTRANSFERASE"/>
    <property type="match status" value="1"/>
</dbReference>
<dbReference type="AlphaFoldDB" id="A0AAD4J142"/>
<dbReference type="Gene3D" id="1.10.10.10">
    <property type="entry name" value="Winged helix-like DNA-binding domain superfamily/Winged helix DNA-binding domain"/>
    <property type="match status" value="1"/>
</dbReference>
<sequence length="357" mass="40085">MAFPSNEVESTQDLLDAQSHVWNHIFHHINSMSLKCAIQLGIPDVIHKHGNPMTVSQLSNALPINKAKSPCLHRLIRILVHSKFLDKVKTTLSEDEEEAYCLTRASRLLLRCEPMSMAPFALAMLDSVKMDPWHHMSEWFQNEDSSPFFTKHRMTIFEYAGNDQRLNGLFNEAMASDAGFVTSVLSKECRHVFEGLKSMVDVGGGTGATAKGIAAAFPGLKCIVLDLPHVVADLEGSENLSFFSGDMFEFIPPADAVFLKWLLHDWSDEDCIKILRKCKEAISPGGKVIIVEIVVGDQKQDNRATETQFFFDLQVMVQINGRERSEKDWANLFSNAGFKNYKITHVLGLRSVIEVFP</sequence>
<dbReference type="InterPro" id="IPR016461">
    <property type="entry name" value="COMT-like"/>
</dbReference>
<name>A0AAD4J142_PERFH</name>
<dbReference type="PROSITE" id="PS51683">
    <property type="entry name" value="SAM_OMT_II"/>
    <property type="match status" value="1"/>
</dbReference>
<feature type="domain" description="O-methyltransferase C-terminal" evidence="6">
    <location>
        <begin position="133"/>
        <end position="339"/>
    </location>
</feature>
<proteinExistence type="inferred from homology"/>
<evidence type="ECO:0000256" key="5">
    <source>
        <dbReference type="PIRSR" id="PIRSR005739-1"/>
    </source>
</evidence>
<evidence type="ECO:0000256" key="2">
    <source>
        <dbReference type="ARBA" id="ARBA00022679"/>
    </source>
</evidence>
<keyword evidence="2" id="KW-0808">Transferase</keyword>
<dbReference type="FunFam" id="1.10.10.10:FF:000213">
    <property type="entry name" value="Coniferyl alcohol 9-O-methyltransferase"/>
    <property type="match status" value="1"/>
</dbReference>
<dbReference type="InterPro" id="IPR001077">
    <property type="entry name" value="COMT_C"/>
</dbReference>
<feature type="domain" description="O-methyltransferase dimerisation" evidence="7">
    <location>
        <begin position="22"/>
        <end position="111"/>
    </location>
</feature>
<organism evidence="8 9">
    <name type="scientific">Perilla frutescens var. hirtella</name>
    <name type="common">Perilla citriodora</name>
    <name type="synonym">Perilla setoyensis</name>
    <dbReference type="NCBI Taxonomy" id="608512"/>
    <lineage>
        <taxon>Eukaryota</taxon>
        <taxon>Viridiplantae</taxon>
        <taxon>Streptophyta</taxon>
        <taxon>Embryophyta</taxon>
        <taxon>Tracheophyta</taxon>
        <taxon>Spermatophyta</taxon>
        <taxon>Magnoliopsida</taxon>
        <taxon>eudicotyledons</taxon>
        <taxon>Gunneridae</taxon>
        <taxon>Pentapetalae</taxon>
        <taxon>asterids</taxon>
        <taxon>lamiids</taxon>
        <taxon>Lamiales</taxon>
        <taxon>Lamiaceae</taxon>
        <taxon>Nepetoideae</taxon>
        <taxon>Elsholtzieae</taxon>
        <taxon>Perilla</taxon>
    </lineage>
</organism>
<gene>
    <name evidence="8" type="ORF">C2S53_016115</name>
</gene>
<dbReference type="InterPro" id="IPR036388">
    <property type="entry name" value="WH-like_DNA-bd_sf"/>
</dbReference>
<dbReference type="Pfam" id="PF08100">
    <property type="entry name" value="Dimerisation"/>
    <property type="match status" value="1"/>
</dbReference>
<dbReference type="Proteomes" id="UP001190926">
    <property type="component" value="Unassembled WGS sequence"/>
</dbReference>
<dbReference type="Gene3D" id="3.40.50.150">
    <property type="entry name" value="Vaccinia Virus protein VP39"/>
    <property type="match status" value="1"/>
</dbReference>
<evidence type="ECO:0000256" key="4">
    <source>
        <dbReference type="ARBA" id="ARBA00034481"/>
    </source>
</evidence>
<dbReference type="InterPro" id="IPR036390">
    <property type="entry name" value="WH_DNA-bd_sf"/>
</dbReference>